<comment type="caution">
    <text evidence="4">The sequence shown here is derived from an EMBL/GenBank/DDBJ whole genome shotgun (WGS) entry which is preliminary data.</text>
</comment>
<evidence type="ECO:0000259" key="2">
    <source>
        <dbReference type="Pfam" id="PF25540"/>
    </source>
</evidence>
<organism evidence="4 5">
    <name type="scientific">Echria macrotheca</name>
    <dbReference type="NCBI Taxonomy" id="438768"/>
    <lineage>
        <taxon>Eukaryota</taxon>
        <taxon>Fungi</taxon>
        <taxon>Dikarya</taxon>
        <taxon>Ascomycota</taxon>
        <taxon>Pezizomycotina</taxon>
        <taxon>Sordariomycetes</taxon>
        <taxon>Sordariomycetidae</taxon>
        <taxon>Sordariales</taxon>
        <taxon>Schizotheciaceae</taxon>
        <taxon>Echria</taxon>
    </lineage>
</organism>
<dbReference type="AlphaFoldDB" id="A0AAJ0BEH7"/>
<evidence type="ECO:0008006" key="6">
    <source>
        <dbReference type="Google" id="ProtNLM"/>
    </source>
</evidence>
<sequence>MSNAYGNDEDVDPAMAYIPPLNHFEQLIAYRGDVENTLKAAYGDLVQKYRMKCAEADRERRNATIWEKQSRDAEKELLTLKSLAEASAFAFVIIDGDGAVFREHLIARGEEGGGQAAHDLYVAIKHHLQEAYNVSHLEIYVQVVLNTEGLTKALFNSGILGSTDDRAILSKFGRGFCRAQPLFSFVDVGFGKEQADHKVRKALEMMDKNVHCRALILGGCHDNGYATFLESFRNSRKIGLLETTPTAAGFRKLPFHTFAVPGVFRSEPLPQPRQVTAPPGFSLPLMSQAAYQATARPTFSSSSSSNGSPIAKPATPAPSASRAEAKKENDPRPNTWATVGRHASVPQVIDISTQKKAPPKERAFYLLNASDSRLDTPLPRIDSATQDAFNEKVRKNGANFCNRYHLLGSCKVAENGGKCPYIHGDRLSTADQNVLRLRARGLPCQSGLQCRDMFCTSGHHCSNPRTCYYGDGCRFAETHSISTKPTLKVHEDGTREIIV</sequence>
<dbReference type="PANTHER" id="PTHR37543">
    <property type="entry name" value="CCCH ZINC FINGER DNA BINDING PROTEIN (AFU_ORTHOLOGUE AFUA_5G12760)"/>
    <property type="match status" value="1"/>
</dbReference>
<evidence type="ECO:0000256" key="1">
    <source>
        <dbReference type="SAM" id="MobiDB-lite"/>
    </source>
</evidence>
<dbReference type="EMBL" id="MU839832">
    <property type="protein sequence ID" value="KAK1756370.1"/>
    <property type="molecule type" value="Genomic_DNA"/>
</dbReference>
<evidence type="ECO:0000313" key="4">
    <source>
        <dbReference type="EMBL" id="KAK1756370.1"/>
    </source>
</evidence>
<dbReference type="InterPro" id="IPR057683">
    <property type="entry name" value="DUF7923"/>
</dbReference>
<dbReference type="Pfam" id="PF25543">
    <property type="entry name" value="zf-CCCH_tandem"/>
    <property type="match status" value="1"/>
</dbReference>
<reference evidence="4" key="1">
    <citation type="submission" date="2023-06" db="EMBL/GenBank/DDBJ databases">
        <title>Genome-scale phylogeny and comparative genomics of the fungal order Sordariales.</title>
        <authorList>
            <consortium name="Lawrence Berkeley National Laboratory"/>
            <person name="Hensen N."/>
            <person name="Bonometti L."/>
            <person name="Westerberg I."/>
            <person name="Brannstrom I.O."/>
            <person name="Guillou S."/>
            <person name="Cros-Aarteil S."/>
            <person name="Calhoun S."/>
            <person name="Haridas S."/>
            <person name="Kuo A."/>
            <person name="Mondo S."/>
            <person name="Pangilinan J."/>
            <person name="Riley R."/>
            <person name="Labutti K."/>
            <person name="Andreopoulos B."/>
            <person name="Lipzen A."/>
            <person name="Chen C."/>
            <person name="Yanf M."/>
            <person name="Daum C."/>
            <person name="Ng V."/>
            <person name="Clum A."/>
            <person name="Steindorff A."/>
            <person name="Ohm R."/>
            <person name="Martin F."/>
            <person name="Silar P."/>
            <person name="Natvig D."/>
            <person name="Lalanne C."/>
            <person name="Gautier V."/>
            <person name="Ament-Velasquez S.L."/>
            <person name="Kruys A."/>
            <person name="Hutchinson M.I."/>
            <person name="Powell A.J."/>
            <person name="Barry K."/>
            <person name="Miller A.N."/>
            <person name="Grigoriev I.V."/>
            <person name="Debuchy R."/>
            <person name="Gladieux P."/>
            <person name="Thoren M.H."/>
            <person name="Johannesson H."/>
        </authorList>
    </citation>
    <scope>NUCLEOTIDE SEQUENCE</scope>
    <source>
        <strain evidence="4">PSN4</strain>
    </source>
</reference>
<dbReference type="Proteomes" id="UP001239445">
    <property type="component" value="Unassembled WGS sequence"/>
</dbReference>
<dbReference type="PANTHER" id="PTHR37543:SF1">
    <property type="entry name" value="CCCH ZINC FINGER DNA BINDING PROTEIN (AFU_ORTHOLOGUE AFUA_5G12760)"/>
    <property type="match status" value="1"/>
</dbReference>
<feature type="domain" description="Tandem CCCH zinc finger" evidence="3">
    <location>
        <begin position="434"/>
        <end position="484"/>
    </location>
</feature>
<evidence type="ECO:0000259" key="3">
    <source>
        <dbReference type="Pfam" id="PF25543"/>
    </source>
</evidence>
<keyword evidence="5" id="KW-1185">Reference proteome</keyword>
<evidence type="ECO:0000313" key="5">
    <source>
        <dbReference type="Proteomes" id="UP001239445"/>
    </source>
</evidence>
<accession>A0AAJ0BEH7</accession>
<feature type="domain" description="DUF7923" evidence="2">
    <location>
        <begin position="86"/>
        <end position="264"/>
    </location>
</feature>
<dbReference type="Pfam" id="PF25540">
    <property type="entry name" value="DUF7923"/>
    <property type="match status" value="1"/>
</dbReference>
<name>A0AAJ0BEH7_9PEZI</name>
<dbReference type="InterPro" id="IPR057654">
    <property type="entry name" value="Znf-CCCH_tandem"/>
</dbReference>
<gene>
    <name evidence="4" type="ORF">QBC47DRAFT_379807</name>
</gene>
<proteinExistence type="predicted"/>
<feature type="region of interest" description="Disordered" evidence="1">
    <location>
        <begin position="294"/>
        <end position="341"/>
    </location>
</feature>
<protein>
    <recommendedName>
        <fullName evidence="6">C3H1-type domain-containing protein</fullName>
    </recommendedName>
</protein>